<sequence length="247" mass="27929">MTVSLISTRNFALSSVVFIYFAALLTIYLRFPELRPEERAHFRYPQTIDDAKRLGRVLIRYKDQHFYTVLSGVAAIYLILQSFAIPGSIFLTILSGYLFSFPLALALVCLCSAAGATVCYFLSQMFGRSLVMYYFPEKLSKWQIEVQKQADNLFNYIVFLRVTPILPNWFINLASPIVDVPILPFFFGTLAGVAPPSFLFIQAGTTLQMMSNANVVWSWGSIALLAFFAALSLAPIFFKYLKKSKVE</sequence>
<keyword evidence="4 6" id="KW-0472">Membrane</keyword>
<proteinExistence type="inferred from homology"/>
<protein>
    <recommendedName>
        <fullName evidence="7">VTT domain-containing protein</fullName>
    </recommendedName>
</protein>
<comment type="similarity">
    <text evidence="5">Belongs to the TMEM41 family.</text>
</comment>
<dbReference type="Pfam" id="PF09335">
    <property type="entry name" value="VTT_dom"/>
    <property type="match status" value="1"/>
</dbReference>
<keyword evidence="3 6" id="KW-1133">Transmembrane helix</keyword>
<dbReference type="EMBL" id="JBICBT010000240">
    <property type="protein sequence ID" value="KAL3119635.1"/>
    <property type="molecule type" value="Genomic_DNA"/>
</dbReference>
<comment type="caution">
    <text evidence="8">The sequence shown here is derived from an EMBL/GenBank/DDBJ whole genome shotgun (WGS) entry which is preliminary data.</text>
</comment>
<dbReference type="Proteomes" id="UP001620626">
    <property type="component" value="Unassembled WGS sequence"/>
</dbReference>
<reference evidence="8 9" key="1">
    <citation type="submission" date="2024-10" db="EMBL/GenBank/DDBJ databases">
        <authorList>
            <person name="Kim D."/>
        </authorList>
    </citation>
    <scope>NUCLEOTIDE SEQUENCE [LARGE SCALE GENOMIC DNA]</scope>
    <source>
        <strain evidence="8">BH-2024</strain>
    </source>
</reference>
<dbReference type="AlphaFoldDB" id="A0ABD2LYK2"/>
<feature type="transmembrane region" description="Helical" evidence="6">
    <location>
        <begin position="66"/>
        <end position="91"/>
    </location>
</feature>
<evidence type="ECO:0000256" key="5">
    <source>
        <dbReference type="ARBA" id="ARBA00025797"/>
    </source>
</evidence>
<evidence type="ECO:0000256" key="3">
    <source>
        <dbReference type="ARBA" id="ARBA00022989"/>
    </source>
</evidence>
<evidence type="ECO:0000256" key="6">
    <source>
        <dbReference type="SAM" id="Phobius"/>
    </source>
</evidence>
<dbReference type="InterPro" id="IPR045014">
    <property type="entry name" value="TM41A/B"/>
</dbReference>
<dbReference type="PANTHER" id="PTHR43220:SF18">
    <property type="entry name" value="TRANSMEMBRANE PROTEIN 41B"/>
    <property type="match status" value="1"/>
</dbReference>
<feature type="transmembrane region" description="Helical" evidence="6">
    <location>
        <begin position="182"/>
        <end position="203"/>
    </location>
</feature>
<evidence type="ECO:0000256" key="1">
    <source>
        <dbReference type="ARBA" id="ARBA00004141"/>
    </source>
</evidence>
<evidence type="ECO:0000259" key="7">
    <source>
        <dbReference type="Pfam" id="PF09335"/>
    </source>
</evidence>
<keyword evidence="9" id="KW-1185">Reference proteome</keyword>
<feature type="transmembrane region" description="Helical" evidence="6">
    <location>
        <begin position="153"/>
        <end position="170"/>
    </location>
</feature>
<evidence type="ECO:0000313" key="8">
    <source>
        <dbReference type="EMBL" id="KAL3119635.1"/>
    </source>
</evidence>
<feature type="domain" description="VTT" evidence="7">
    <location>
        <begin position="85"/>
        <end position="205"/>
    </location>
</feature>
<dbReference type="GO" id="GO:0016020">
    <property type="term" value="C:membrane"/>
    <property type="evidence" value="ECO:0007669"/>
    <property type="project" value="UniProtKB-SubCell"/>
</dbReference>
<feature type="transmembrane region" description="Helical" evidence="6">
    <location>
        <begin position="97"/>
        <end position="122"/>
    </location>
</feature>
<gene>
    <name evidence="8" type="ORF">niasHT_006721</name>
</gene>
<feature type="transmembrane region" description="Helical" evidence="6">
    <location>
        <begin position="12"/>
        <end position="31"/>
    </location>
</feature>
<accession>A0ABD2LYK2</accession>
<evidence type="ECO:0000256" key="4">
    <source>
        <dbReference type="ARBA" id="ARBA00023136"/>
    </source>
</evidence>
<dbReference type="PANTHER" id="PTHR43220">
    <property type="match status" value="1"/>
</dbReference>
<evidence type="ECO:0000313" key="9">
    <source>
        <dbReference type="Proteomes" id="UP001620626"/>
    </source>
</evidence>
<name>A0ABD2LYK2_9BILA</name>
<evidence type="ECO:0000256" key="2">
    <source>
        <dbReference type="ARBA" id="ARBA00022692"/>
    </source>
</evidence>
<comment type="subcellular location">
    <subcellularLocation>
        <location evidence="1">Membrane</location>
        <topology evidence="1">Multi-pass membrane protein</topology>
    </subcellularLocation>
</comment>
<feature type="transmembrane region" description="Helical" evidence="6">
    <location>
        <begin position="215"/>
        <end position="238"/>
    </location>
</feature>
<keyword evidence="2 6" id="KW-0812">Transmembrane</keyword>
<organism evidence="8 9">
    <name type="scientific">Heterodera trifolii</name>
    <dbReference type="NCBI Taxonomy" id="157864"/>
    <lineage>
        <taxon>Eukaryota</taxon>
        <taxon>Metazoa</taxon>
        <taxon>Ecdysozoa</taxon>
        <taxon>Nematoda</taxon>
        <taxon>Chromadorea</taxon>
        <taxon>Rhabditida</taxon>
        <taxon>Tylenchina</taxon>
        <taxon>Tylenchomorpha</taxon>
        <taxon>Tylenchoidea</taxon>
        <taxon>Heteroderidae</taxon>
        <taxon>Heteroderinae</taxon>
        <taxon>Heterodera</taxon>
    </lineage>
</organism>
<dbReference type="InterPro" id="IPR032816">
    <property type="entry name" value="VTT_dom"/>
</dbReference>